<evidence type="ECO:0000256" key="2">
    <source>
        <dbReference type="ARBA" id="ARBA00022679"/>
    </source>
</evidence>
<dbReference type="GO" id="GO:0000032">
    <property type="term" value="P:cell wall mannoprotein biosynthetic process"/>
    <property type="evidence" value="ECO:0007669"/>
    <property type="project" value="TreeGrafter"/>
</dbReference>
<evidence type="ECO:0000256" key="3">
    <source>
        <dbReference type="SAM" id="Phobius"/>
    </source>
</evidence>
<dbReference type="GO" id="GO:0006487">
    <property type="term" value="P:protein N-linked glycosylation"/>
    <property type="evidence" value="ECO:0007669"/>
    <property type="project" value="TreeGrafter"/>
</dbReference>
<evidence type="ECO:0000313" key="4">
    <source>
        <dbReference type="EMBL" id="CAF0750447.1"/>
    </source>
</evidence>
<keyword evidence="6" id="KW-1185">Reference proteome</keyword>
<dbReference type="Pfam" id="PF01793">
    <property type="entry name" value="Glyco_transf_15"/>
    <property type="match status" value="1"/>
</dbReference>
<evidence type="ECO:0000313" key="6">
    <source>
        <dbReference type="Proteomes" id="UP000663828"/>
    </source>
</evidence>
<dbReference type="GO" id="GO:0005794">
    <property type="term" value="C:Golgi apparatus"/>
    <property type="evidence" value="ECO:0007669"/>
    <property type="project" value="TreeGrafter"/>
</dbReference>
<name>A0A815I693_ADIRI</name>
<keyword evidence="2" id="KW-0808">Transferase</keyword>
<dbReference type="GO" id="GO:0016020">
    <property type="term" value="C:membrane"/>
    <property type="evidence" value="ECO:0007669"/>
    <property type="project" value="InterPro"/>
</dbReference>
<dbReference type="Proteomes" id="UP000663828">
    <property type="component" value="Unassembled WGS sequence"/>
</dbReference>
<keyword evidence="3" id="KW-0812">Transmembrane</keyword>
<dbReference type="AlphaFoldDB" id="A0A815I693"/>
<keyword evidence="3" id="KW-1133">Transmembrane helix</keyword>
<evidence type="ECO:0000256" key="1">
    <source>
        <dbReference type="ARBA" id="ARBA00007677"/>
    </source>
</evidence>
<dbReference type="InterPro" id="IPR002685">
    <property type="entry name" value="Glyco_trans_15"/>
</dbReference>
<comment type="caution">
    <text evidence="5">The sequence shown here is derived from an EMBL/GenBank/DDBJ whole genome shotgun (WGS) entry which is preliminary data.</text>
</comment>
<feature type="transmembrane region" description="Helical" evidence="3">
    <location>
        <begin position="21"/>
        <end position="40"/>
    </location>
</feature>
<dbReference type="EMBL" id="CAJNOR010000010">
    <property type="protein sequence ID" value="CAF0750447.1"/>
    <property type="molecule type" value="Genomic_DNA"/>
</dbReference>
<proteinExistence type="inferred from homology"/>
<comment type="similarity">
    <text evidence="1">Belongs to the glycosyltransferase 15 family.</text>
</comment>
<dbReference type="GO" id="GO:0000026">
    <property type="term" value="F:alpha-1,2-mannosyltransferase activity"/>
    <property type="evidence" value="ECO:0007669"/>
    <property type="project" value="TreeGrafter"/>
</dbReference>
<reference evidence="5" key="1">
    <citation type="submission" date="2021-02" db="EMBL/GenBank/DDBJ databases">
        <authorList>
            <person name="Nowell W R."/>
        </authorList>
    </citation>
    <scope>NUCLEOTIDE SEQUENCE</scope>
</reference>
<dbReference type="InterPro" id="IPR029044">
    <property type="entry name" value="Nucleotide-diphossugar_trans"/>
</dbReference>
<sequence length="333" mass="40364">MRYKMKPLRILVILSRKSKKFYLKLTLAITLIYMIFDKYYCPFLDAITTKSIPDLNELKIYKYDTFRSSTSNRDLIVIMTPKFSSYLIPRLEQLDIRLADNFATPLLIMHNHHLHENDLICINKTIKREVMFLDISIAFNLFPSNFDSCRTRSSWWRRGKWNYQLMIRFWFKILFELPLFKHYEYIMRLDDDSQILGPWINVFHEMRTKKAVYFANDQDVDLEKSLPGLMKLQYTAFKYIILNNITVKQPEMIRDGFGEDYIRNYFNNFEVMRMEFFRRPNVRQWIDEVDHTHGILKYRWGDATLRYITLAIFATSNEVLHRQDYNLSYCHKC</sequence>
<accession>A0A815I693</accession>
<dbReference type="Proteomes" id="UP000663852">
    <property type="component" value="Unassembled WGS sequence"/>
</dbReference>
<gene>
    <name evidence="5" type="ORF">EDS130_LOCUS33742</name>
    <name evidence="4" type="ORF">XAT740_LOCUS394</name>
</gene>
<dbReference type="PANTHER" id="PTHR31121:SF6">
    <property type="entry name" value="ALPHA-1,2 MANNOSYLTRANSFERASE KTR1"/>
    <property type="match status" value="1"/>
</dbReference>
<dbReference type="EMBL" id="CAJNOJ010000273">
    <property type="protein sequence ID" value="CAF1359601.1"/>
    <property type="molecule type" value="Genomic_DNA"/>
</dbReference>
<protein>
    <submittedName>
        <fullName evidence="5">Uncharacterized protein</fullName>
    </submittedName>
</protein>
<evidence type="ECO:0000313" key="5">
    <source>
        <dbReference type="EMBL" id="CAF1359601.1"/>
    </source>
</evidence>
<dbReference type="SUPFAM" id="SSF53448">
    <property type="entry name" value="Nucleotide-diphospho-sugar transferases"/>
    <property type="match status" value="1"/>
</dbReference>
<evidence type="ECO:0000313" key="7">
    <source>
        <dbReference type="Proteomes" id="UP000663852"/>
    </source>
</evidence>
<keyword evidence="3" id="KW-0472">Membrane</keyword>
<organism evidence="5 7">
    <name type="scientific">Adineta ricciae</name>
    <name type="common">Rotifer</name>
    <dbReference type="NCBI Taxonomy" id="249248"/>
    <lineage>
        <taxon>Eukaryota</taxon>
        <taxon>Metazoa</taxon>
        <taxon>Spiralia</taxon>
        <taxon>Gnathifera</taxon>
        <taxon>Rotifera</taxon>
        <taxon>Eurotatoria</taxon>
        <taxon>Bdelloidea</taxon>
        <taxon>Adinetida</taxon>
        <taxon>Adinetidae</taxon>
        <taxon>Adineta</taxon>
    </lineage>
</organism>
<dbReference type="Gene3D" id="3.90.550.10">
    <property type="entry name" value="Spore Coat Polysaccharide Biosynthesis Protein SpsA, Chain A"/>
    <property type="match status" value="1"/>
</dbReference>
<dbReference type="OrthoDB" id="439943at2759"/>
<dbReference type="PANTHER" id="PTHR31121">
    <property type="entry name" value="ALPHA-1,2 MANNOSYLTRANSFERASE KTR1"/>
    <property type="match status" value="1"/>
</dbReference>